<sequence length="81" mass="8496">MQNVPGVTDHLKTHIGKWPATKAELVAACNALSDFTPEDKAEFESKLPDGTYNSADDVMRALGMEASPPVGGTPPSAPMPS</sequence>
<dbReference type="AlphaFoldDB" id="A0A1F6AIW5"/>
<name>A0A1F6AIW5_9BACT</name>
<reference evidence="1 2" key="1">
    <citation type="journal article" date="2016" name="Nat. Commun.">
        <title>Thousands of microbial genomes shed light on interconnected biogeochemical processes in an aquifer system.</title>
        <authorList>
            <person name="Anantharaman K."/>
            <person name="Brown C.T."/>
            <person name="Hug L.A."/>
            <person name="Sharon I."/>
            <person name="Castelle C.J."/>
            <person name="Probst A.J."/>
            <person name="Thomas B.C."/>
            <person name="Singh A."/>
            <person name="Wilkins M.J."/>
            <person name="Karaoz U."/>
            <person name="Brodie E.L."/>
            <person name="Williams K.H."/>
            <person name="Hubbard S.S."/>
            <person name="Banfield J.F."/>
        </authorList>
    </citation>
    <scope>NUCLEOTIDE SEQUENCE [LARGE SCALE GENOMIC DNA]</scope>
</reference>
<protein>
    <recommendedName>
        <fullName evidence="3">DUF2795 domain-containing protein</fullName>
    </recommendedName>
</protein>
<proteinExistence type="predicted"/>
<dbReference type="STRING" id="1798392.A3A79_05380"/>
<evidence type="ECO:0008006" key="3">
    <source>
        <dbReference type="Google" id="ProtNLM"/>
    </source>
</evidence>
<organism evidence="1 2">
    <name type="scientific">Candidatus Gottesmanbacteria bacterium RIFCSPLOWO2_01_FULL_43_11b</name>
    <dbReference type="NCBI Taxonomy" id="1798392"/>
    <lineage>
        <taxon>Bacteria</taxon>
        <taxon>Candidatus Gottesmaniibacteriota</taxon>
    </lineage>
</organism>
<evidence type="ECO:0000313" key="2">
    <source>
        <dbReference type="Proteomes" id="UP000178759"/>
    </source>
</evidence>
<evidence type="ECO:0000313" key="1">
    <source>
        <dbReference type="EMBL" id="OGG24586.1"/>
    </source>
</evidence>
<dbReference type="EMBL" id="MFJV01000001">
    <property type="protein sequence ID" value="OGG24586.1"/>
    <property type="molecule type" value="Genomic_DNA"/>
</dbReference>
<accession>A0A1F6AIW5</accession>
<dbReference type="Proteomes" id="UP000178759">
    <property type="component" value="Unassembled WGS sequence"/>
</dbReference>
<comment type="caution">
    <text evidence="1">The sequence shown here is derived from an EMBL/GenBank/DDBJ whole genome shotgun (WGS) entry which is preliminary data.</text>
</comment>
<gene>
    <name evidence="1" type="ORF">A3A79_05380</name>
</gene>